<keyword evidence="3" id="KW-1185">Reference proteome</keyword>
<evidence type="ECO:0000256" key="1">
    <source>
        <dbReference type="SAM" id="MobiDB-lite"/>
    </source>
</evidence>
<evidence type="ECO:0000313" key="3">
    <source>
        <dbReference type="Proteomes" id="UP000015106"/>
    </source>
</evidence>
<sequence length="144" mass="15692">SIQPTVRSDLQRKKRHEPHTRARLLSLAHEVLAAATTHAAASGELRRRAARPRAPHGPRLPPLRPDSPLLASTARSQPTPVARVSGRLRRRVSGGPDADVAPHGSSHPPLVADSGDVMQKKHNSSVMIRVMMFMHLGNHGDFNM</sequence>
<proteinExistence type="predicted"/>
<reference evidence="3" key="1">
    <citation type="journal article" date="2013" name="Nature">
        <title>Draft genome of the wheat A-genome progenitor Triticum urartu.</title>
        <authorList>
            <person name="Ling H.Q."/>
            <person name="Zhao S."/>
            <person name="Liu D."/>
            <person name="Wang J."/>
            <person name="Sun H."/>
            <person name="Zhang C."/>
            <person name="Fan H."/>
            <person name="Li D."/>
            <person name="Dong L."/>
            <person name="Tao Y."/>
            <person name="Gao C."/>
            <person name="Wu H."/>
            <person name="Li Y."/>
            <person name="Cui Y."/>
            <person name="Guo X."/>
            <person name="Zheng S."/>
            <person name="Wang B."/>
            <person name="Yu K."/>
            <person name="Liang Q."/>
            <person name="Yang W."/>
            <person name="Lou X."/>
            <person name="Chen J."/>
            <person name="Feng M."/>
            <person name="Jian J."/>
            <person name="Zhang X."/>
            <person name="Luo G."/>
            <person name="Jiang Y."/>
            <person name="Liu J."/>
            <person name="Wang Z."/>
            <person name="Sha Y."/>
            <person name="Zhang B."/>
            <person name="Wu H."/>
            <person name="Tang D."/>
            <person name="Shen Q."/>
            <person name="Xue P."/>
            <person name="Zou S."/>
            <person name="Wang X."/>
            <person name="Liu X."/>
            <person name="Wang F."/>
            <person name="Yang Y."/>
            <person name="An X."/>
            <person name="Dong Z."/>
            <person name="Zhang K."/>
            <person name="Zhang X."/>
            <person name="Luo M.C."/>
            <person name="Dvorak J."/>
            <person name="Tong Y."/>
            <person name="Wang J."/>
            <person name="Yang H."/>
            <person name="Li Z."/>
            <person name="Wang D."/>
            <person name="Zhang A."/>
            <person name="Wang J."/>
        </authorList>
    </citation>
    <scope>NUCLEOTIDE SEQUENCE</scope>
    <source>
        <strain evidence="3">cv. G1812</strain>
    </source>
</reference>
<protein>
    <submittedName>
        <fullName evidence="2">Uncharacterized protein</fullName>
    </submittedName>
</protein>
<accession>A0A8R7K358</accession>
<name>A0A8R7K358_TRIUA</name>
<evidence type="ECO:0000313" key="2">
    <source>
        <dbReference type="EnsemblPlants" id="TuG1812G0100003652.01.T01"/>
    </source>
</evidence>
<dbReference type="Proteomes" id="UP000015106">
    <property type="component" value="Chromosome 1"/>
</dbReference>
<dbReference type="EnsemblPlants" id="TuG1812G0100003652.01.T01">
    <property type="protein sequence ID" value="TuG1812G0100003652.01.T01"/>
    <property type="gene ID" value="TuG1812G0100003652.01"/>
</dbReference>
<dbReference type="AlphaFoldDB" id="A0A8R7K358"/>
<dbReference type="Gramene" id="TuG1812G0100003652.01.T01">
    <property type="protein sequence ID" value="TuG1812G0100003652.01.T01"/>
    <property type="gene ID" value="TuG1812G0100003652.01"/>
</dbReference>
<feature type="region of interest" description="Disordered" evidence="1">
    <location>
        <begin position="38"/>
        <end position="115"/>
    </location>
</feature>
<organism evidence="2 3">
    <name type="scientific">Triticum urartu</name>
    <name type="common">Red wild einkorn</name>
    <name type="synonym">Crithodium urartu</name>
    <dbReference type="NCBI Taxonomy" id="4572"/>
    <lineage>
        <taxon>Eukaryota</taxon>
        <taxon>Viridiplantae</taxon>
        <taxon>Streptophyta</taxon>
        <taxon>Embryophyta</taxon>
        <taxon>Tracheophyta</taxon>
        <taxon>Spermatophyta</taxon>
        <taxon>Magnoliopsida</taxon>
        <taxon>Liliopsida</taxon>
        <taxon>Poales</taxon>
        <taxon>Poaceae</taxon>
        <taxon>BOP clade</taxon>
        <taxon>Pooideae</taxon>
        <taxon>Triticodae</taxon>
        <taxon>Triticeae</taxon>
        <taxon>Triticinae</taxon>
        <taxon>Triticum</taxon>
    </lineage>
</organism>
<reference evidence="2" key="2">
    <citation type="submission" date="2018-03" db="EMBL/GenBank/DDBJ databases">
        <title>The Triticum urartu genome reveals the dynamic nature of wheat genome evolution.</title>
        <authorList>
            <person name="Ling H."/>
            <person name="Ma B."/>
            <person name="Shi X."/>
            <person name="Liu H."/>
            <person name="Dong L."/>
            <person name="Sun H."/>
            <person name="Cao Y."/>
            <person name="Gao Q."/>
            <person name="Zheng S."/>
            <person name="Li Y."/>
            <person name="Yu Y."/>
            <person name="Du H."/>
            <person name="Qi M."/>
            <person name="Li Y."/>
            <person name="Yu H."/>
            <person name="Cui Y."/>
            <person name="Wang N."/>
            <person name="Chen C."/>
            <person name="Wu H."/>
            <person name="Zhao Y."/>
            <person name="Zhang J."/>
            <person name="Li Y."/>
            <person name="Zhou W."/>
            <person name="Zhang B."/>
            <person name="Hu W."/>
            <person name="Eijk M."/>
            <person name="Tang J."/>
            <person name="Witsenboer H."/>
            <person name="Zhao S."/>
            <person name="Li Z."/>
            <person name="Zhang A."/>
            <person name="Wang D."/>
            <person name="Liang C."/>
        </authorList>
    </citation>
    <scope>NUCLEOTIDE SEQUENCE [LARGE SCALE GENOMIC DNA]</scope>
    <source>
        <strain evidence="2">cv. G1812</strain>
    </source>
</reference>
<reference evidence="2" key="3">
    <citation type="submission" date="2022-06" db="UniProtKB">
        <authorList>
            <consortium name="EnsemblPlants"/>
        </authorList>
    </citation>
    <scope>IDENTIFICATION</scope>
</reference>